<gene>
    <name evidence="1" type="primary">ORF181284</name>
</gene>
<organism evidence="1">
    <name type="scientific">Arion vulgaris</name>
    <dbReference type="NCBI Taxonomy" id="1028688"/>
    <lineage>
        <taxon>Eukaryota</taxon>
        <taxon>Metazoa</taxon>
        <taxon>Spiralia</taxon>
        <taxon>Lophotrochozoa</taxon>
        <taxon>Mollusca</taxon>
        <taxon>Gastropoda</taxon>
        <taxon>Heterobranchia</taxon>
        <taxon>Euthyneura</taxon>
        <taxon>Panpulmonata</taxon>
        <taxon>Eupulmonata</taxon>
        <taxon>Stylommatophora</taxon>
        <taxon>Helicina</taxon>
        <taxon>Arionoidea</taxon>
        <taxon>Arionidae</taxon>
        <taxon>Arion</taxon>
    </lineage>
</organism>
<accession>A0A0B7BDV4</accession>
<reference evidence="1" key="1">
    <citation type="submission" date="2014-12" db="EMBL/GenBank/DDBJ databases">
        <title>Insight into the proteome of Arion vulgaris.</title>
        <authorList>
            <person name="Aradska J."/>
            <person name="Bulat T."/>
            <person name="Smidak R."/>
            <person name="Sarate P."/>
            <person name="Gangsoo J."/>
            <person name="Sialana F."/>
            <person name="Bilban M."/>
            <person name="Lubec G."/>
        </authorList>
    </citation>
    <scope>NUCLEOTIDE SEQUENCE</scope>
    <source>
        <tissue evidence="1">Skin</tissue>
    </source>
</reference>
<sequence length="50" mass="5413">MLFFISYIGETKLSSGVPSTLGEPVLLAFDHLVKVSLSTPLGLFVLQFIS</sequence>
<dbReference type="EMBL" id="HACG01044308">
    <property type="protein sequence ID" value="CEK91173.1"/>
    <property type="molecule type" value="Transcribed_RNA"/>
</dbReference>
<name>A0A0B7BDV4_9EUPU</name>
<protein>
    <submittedName>
        <fullName evidence="1">Uncharacterized protein</fullName>
    </submittedName>
</protein>
<evidence type="ECO:0000313" key="1">
    <source>
        <dbReference type="EMBL" id="CEK91173.1"/>
    </source>
</evidence>
<proteinExistence type="predicted"/>
<dbReference type="AlphaFoldDB" id="A0A0B7BDV4"/>